<dbReference type="EMBL" id="CAJNOJ010000697">
    <property type="protein sequence ID" value="CAF1511486.1"/>
    <property type="molecule type" value="Genomic_DNA"/>
</dbReference>
<gene>
    <name evidence="2" type="ORF">EDS130_LOCUS43274</name>
</gene>
<evidence type="ECO:0000313" key="3">
    <source>
        <dbReference type="Proteomes" id="UP000663852"/>
    </source>
</evidence>
<dbReference type="AlphaFoldDB" id="A0A815U4U5"/>
<reference evidence="2" key="1">
    <citation type="submission" date="2021-02" db="EMBL/GenBank/DDBJ databases">
        <authorList>
            <person name="Nowell W R."/>
        </authorList>
    </citation>
    <scope>NUCLEOTIDE SEQUENCE</scope>
</reference>
<keyword evidence="1" id="KW-0812">Transmembrane</keyword>
<accession>A0A815U4U5</accession>
<dbReference type="Proteomes" id="UP000663852">
    <property type="component" value="Unassembled WGS sequence"/>
</dbReference>
<protein>
    <submittedName>
        <fullName evidence="2">Uncharacterized protein</fullName>
    </submittedName>
</protein>
<name>A0A815U4U5_ADIRI</name>
<comment type="caution">
    <text evidence="2">The sequence shown here is derived from an EMBL/GenBank/DDBJ whole genome shotgun (WGS) entry which is preliminary data.</text>
</comment>
<organism evidence="2 3">
    <name type="scientific">Adineta ricciae</name>
    <name type="common">Rotifer</name>
    <dbReference type="NCBI Taxonomy" id="249248"/>
    <lineage>
        <taxon>Eukaryota</taxon>
        <taxon>Metazoa</taxon>
        <taxon>Spiralia</taxon>
        <taxon>Gnathifera</taxon>
        <taxon>Rotifera</taxon>
        <taxon>Eurotatoria</taxon>
        <taxon>Bdelloidea</taxon>
        <taxon>Adinetida</taxon>
        <taxon>Adinetidae</taxon>
        <taxon>Adineta</taxon>
    </lineage>
</organism>
<sequence>MLLLSSNVTYVFTLSMITRAYKRRTKNPRRYDFHPPDFTIPTFLLQRDKQHLSTSIASNLTQDRNGNSTIDWITMNTTMSWSFMSTYSSKSSVLQNTTTNGYYRLASQSTPVFFNSFMSFLLLHESSHLWKYILYFTFICVLLSILRMIIRHLTAFYRTYFQTSHYQISSHGCRSTSSQYPSQTDQNTVVTRNHMELEHHDSSSLASNQILLAGTILTFLPDPVEKQNNP</sequence>
<keyword evidence="1" id="KW-0472">Membrane</keyword>
<evidence type="ECO:0000256" key="1">
    <source>
        <dbReference type="SAM" id="Phobius"/>
    </source>
</evidence>
<evidence type="ECO:0000313" key="2">
    <source>
        <dbReference type="EMBL" id="CAF1511486.1"/>
    </source>
</evidence>
<proteinExistence type="predicted"/>
<feature type="transmembrane region" description="Helical" evidence="1">
    <location>
        <begin position="129"/>
        <end position="150"/>
    </location>
</feature>
<keyword evidence="1" id="KW-1133">Transmembrane helix</keyword>